<sequence>MGQAHRRCPTAKQLTRCTDSGGGRYIDVNGEDEFFICTASISSRSYDPCRPVQLRVEQFGSPPRHVAHVASRATPRSLPPKPPRIQSASPTVEVPTGMESFVTETCVPEQSARHADILEKSKADAEDIIGLLEALTRSCQHSDPSSIGTFSQTAPFTDFFSVPRSVSLTADSFSQAPDRAYGCSSQQPVSLHQHSFSQPMHEPYNSAPLNPARDNRILQRLPLHAHSSIEQAACSHMSFDPEQHFPSPPESSEAARFFQQRQDLLSSPAYAYHPQQCASIVSFGQEQPRCISEESSYRIRESSSEGSLNLHMQEFHGSSFLQQHVVPPLPKKKKSNKASFRYKKDISILRTC</sequence>
<feature type="region of interest" description="Disordered" evidence="1">
    <location>
        <begin position="70"/>
        <end position="92"/>
    </location>
</feature>
<evidence type="ECO:0000256" key="1">
    <source>
        <dbReference type="SAM" id="MobiDB-lite"/>
    </source>
</evidence>
<reference evidence="2 3" key="1">
    <citation type="journal article" date="2024" name="Science">
        <title>Giant polyketide synthase enzymes in the biosynthesis of giant marine polyether toxins.</title>
        <authorList>
            <person name="Fallon T.R."/>
            <person name="Shende V.V."/>
            <person name="Wierzbicki I.H."/>
            <person name="Pendleton A.L."/>
            <person name="Watervoot N.F."/>
            <person name="Auber R.P."/>
            <person name="Gonzalez D.J."/>
            <person name="Wisecaver J.H."/>
            <person name="Moore B.S."/>
        </authorList>
    </citation>
    <scope>NUCLEOTIDE SEQUENCE [LARGE SCALE GENOMIC DNA]</scope>
    <source>
        <strain evidence="2 3">12B1</strain>
    </source>
</reference>
<evidence type="ECO:0000313" key="2">
    <source>
        <dbReference type="EMBL" id="KAL1527545.1"/>
    </source>
</evidence>
<dbReference type="EMBL" id="JBGBPQ010000002">
    <property type="protein sequence ID" value="KAL1527545.1"/>
    <property type="molecule type" value="Genomic_DNA"/>
</dbReference>
<accession>A0AB34K3M1</accession>
<organism evidence="2 3">
    <name type="scientific">Prymnesium parvum</name>
    <name type="common">Toxic golden alga</name>
    <dbReference type="NCBI Taxonomy" id="97485"/>
    <lineage>
        <taxon>Eukaryota</taxon>
        <taxon>Haptista</taxon>
        <taxon>Haptophyta</taxon>
        <taxon>Prymnesiophyceae</taxon>
        <taxon>Prymnesiales</taxon>
        <taxon>Prymnesiaceae</taxon>
        <taxon>Prymnesium</taxon>
    </lineage>
</organism>
<dbReference type="Proteomes" id="UP001515480">
    <property type="component" value="Unassembled WGS sequence"/>
</dbReference>
<gene>
    <name evidence="2" type="ORF">AB1Y20_008934</name>
</gene>
<keyword evidence="3" id="KW-1185">Reference proteome</keyword>
<comment type="caution">
    <text evidence="2">The sequence shown here is derived from an EMBL/GenBank/DDBJ whole genome shotgun (WGS) entry which is preliminary data.</text>
</comment>
<evidence type="ECO:0000313" key="3">
    <source>
        <dbReference type="Proteomes" id="UP001515480"/>
    </source>
</evidence>
<name>A0AB34K3M1_PRYPA</name>
<protein>
    <submittedName>
        <fullName evidence="2">Uncharacterized protein</fullName>
    </submittedName>
</protein>
<proteinExistence type="predicted"/>
<dbReference type="AlphaFoldDB" id="A0AB34K3M1"/>